<dbReference type="InterPro" id="IPR053781">
    <property type="entry name" value="F-box_AtFBL13-like"/>
</dbReference>
<dbReference type="Pfam" id="PF08387">
    <property type="entry name" value="FBD"/>
    <property type="match status" value="1"/>
</dbReference>
<accession>A0A5N6QVM1</accession>
<dbReference type="Pfam" id="PF24758">
    <property type="entry name" value="LRR_At5g56370"/>
    <property type="match status" value="1"/>
</dbReference>
<proteinExistence type="predicted"/>
<dbReference type="PANTHER" id="PTHR31900:SF30">
    <property type="entry name" value="SUPERFAMILY PROTEIN, PUTATIVE-RELATED"/>
    <property type="match status" value="1"/>
</dbReference>
<reference evidence="2 3" key="1">
    <citation type="submission" date="2019-06" db="EMBL/GenBank/DDBJ databases">
        <title>A chromosomal-level reference genome of Carpinus fangiana (Coryloideae, Betulaceae).</title>
        <authorList>
            <person name="Yang X."/>
            <person name="Wang Z."/>
            <person name="Zhang L."/>
            <person name="Hao G."/>
            <person name="Liu J."/>
            <person name="Yang Y."/>
        </authorList>
    </citation>
    <scope>NUCLEOTIDE SEQUENCE [LARGE SCALE GENOMIC DNA]</scope>
    <source>
        <strain evidence="2">Cfa_2016G</strain>
        <tissue evidence="2">Leaf</tissue>
    </source>
</reference>
<dbReference type="Gene3D" id="3.80.10.10">
    <property type="entry name" value="Ribonuclease Inhibitor"/>
    <property type="match status" value="1"/>
</dbReference>
<dbReference type="PROSITE" id="PS50181">
    <property type="entry name" value="FBOX"/>
    <property type="match status" value="1"/>
</dbReference>
<evidence type="ECO:0000313" key="3">
    <source>
        <dbReference type="Proteomes" id="UP000327013"/>
    </source>
</evidence>
<dbReference type="SMART" id="SM00579">
    <property type="entry name" value="FBD"/>
    <property type="match status" value="1"/>
</dbReference>
<gene>
    <name evidence="2" type="ORF">FH972_006563</name>
</gene>
<name>A0A5N6QVM1_9ROSI</name>
<dbReference type="InterPro" id="IPR032675">
    <property type="entry name" value="LRR_dom_sf"/>
</dbReference>
<dbReference type="Gene3D" id="1.20.1280.50">
    <property type="match status" value="1"/>
</dbReference>
<dbReference type="OrthoDB" id="612216at2759"/>
<organism evidence="2 3">
    <name type="scientific">Carpinus fangiana</name>
    <dbReference type="NCBI Taxonomy" id="176857"/>
    <lineage>
        <taxon>Eukaryota</taxon>
        <taxon>Viridiplantae</taxon>
        <taxon>Streptophyta</taxon>
        <taxon>Embryophyta</taxon>
        <taxon>Tracheophyta</taxon>
        <taxon>Spermatophyta</taxon>
        <taxon>Magnoliopsida</taxon>
        <taxon>eudicotyledons</taxon>
        <taxon>Gunneridae</taxon>
        <taxon>Pentapetalae</taxon>
        <taxon>rosids</taxon>
        <taxon>fabids</taxon>
        <taxon>Fagales</taxon>
        <taxon>Betulaceae</taxon>
        <taxon>Carpinus</taxon>
    </lineage>
</organism>
<evidence type="ECO:0000313" key="2">
    <source>
        <dbReference type="EMBL" id="KAE8010173.1"/>
    </source>
</evidence>
<dbReference type="Proteomes" id="UP000327013">
    <property type="component" value="Chromosome 2"/>
</dbReference>
<sequence>METSCLIQEPRKKQKLNVEDEDINGNVKCLADLPEEILRHILSFLPTKDAVRTSVLSKRWKYLWASIPILDFNPTYFGCPIVSKSQSIPFRDFVEAIKKDQSNIRSNRRNNRRLLMNFVERVLCLRESYAIKRFALSFDVLRDAARVKTWISAVVRHNVHELDINLYNLKGEFSLPCVLFTCKTLTSLNLNVPCILELPKTVWFSNLKNLTINSVTFSDDYLTHNFFSGLSVLEKLSLTDCSWGALKVVRLYAPKLHSLSIWDCKEPDSSYGDGCQIMIFAVQLKEFDYFGELFSAYCLNNSFSLEKAEIEVLPHNKSAQIAHRMYKLLIGVSNVKLLALSCNVLEVLENAEERLLHMPVFNNLTDLIFSDGEWPVALDCVLWRILQKSPCLETVKFWKGIKLWENDDWKLEPVPPCFLSHLKWIEVDDYEGDREELSALKILLKNAVVLNEIVIFCSEHLRGNLEKQENLYKQVIEIPKGSQNCKIVLK</sequence>
<dbReference type="CDD" id="cd22160">
    <property type="entry name" value="F-box_AtFBL13-like"/>
    <property type="match status" value="1"/>
</dbReference>
<dbReference type="InterPro" id="IPR055411">
    <property type="entry name" value="LRR_FXL15/At3g58940/PEG3-like"/>
</dbReference>
<evidence type="ECO:0000259" key="1">
    <source>
        <dbReference type="PROSITE" id="PS50181"/>
    </source>
</evidence>
<dbReference type="InterPro" id="IPR006566">
    <property type="entry name" value="FBD"/>
</dbReference>
<dbReference type="Pfam" id="PF00646">
    <property type="entry name" value="F-box"/>
    <property type="match status" value="1"/>
</dbReference>
<dbReference type="SUPFAM" id="SSF81383">
    <property type="entry name" value="F-box domain"/>
    <property type="match status" value="1"/>
</dbReference>
<dbReference type="InterPro" id="IPR001810">
    <property type="entry name" value="F-box_dom"/>
</dbReference>
<protein>
    <recommendedName>
        <fullName evidence="1">F-box domain-containing protein</fullName>
    </recommendedName>
</protein>
<dbReference type="EMBL" id="CM017322">
    <property type="protein sequence ID" value="KAE8010173.1"/>
    <property type="molecule type" value="Genomic_DNA"/>
</dbReference>
<dbReference type="SMART" id="SM00256">
    <property type="entry name" value="FBOX"/>
    <property type="match status" value="1"/>
</dbReference>
<dbReference type="AlphaFoldDB" id="A0A5N6QVM1"/>
<dbReference type="InterPro" id="IPR036047">
    <property type="entry name" value="F-box-like_dom_sf"/>
</dbReference>
<dbReference type="PANTHER" id="PTHR31900">
    <property type="entry name" value="F-BOX/RNI SUPERFAMILY PROTEIN-RELATED"/>
    <property type="match status" value="1"/>
</dbReference>
<feature type="domain" description="F-box" evidence="1">
    <location>
        <begin position="27"/>
        <end position="63"/>
    </location>
</feature>
<dbReference type="InterPro" id="IPR050232">
    <property type="entry name" value="FBL13/AtMIF1-like"/>
</dbReference>
<dbReference type="SUPFAM" id="SSF52058">
    <property type="entry name" value="L domain-like"/>
    <property type="match status" value="1"/>
</dbReference>
<keyword evidence="3" id="KW-1185">Reference proteome</keyword>